<keyword evidence="3" id="KW-1185">Reference proteome</keyword>
<comment type="caution">
    <text evidence="2">The sequence shown here is derived from an EMBL/GenBank/DDBJ whole genome shotgun (WGS) entry which is preliminary data.</text>
</comment>
<dbReference type="OrthoDB" id="312420at2759"/>
<reference evidence="2" key="1">
    <citation type="submission" date="2021-01" db="EMBL/GenBank/DDBJ databases">
        <authorList>
            <consortium name="Genoscope - CEA"/>
            <person name="William W."/>
        </authorList>
    </citation>
    <scope>NUCLEOTIDE SEQUENCE</scope>
</reference>
<protein>
    <submittedName>
        <fullName evidence="2">Uncharacterized protein</fullName>
    </submittedName>
</protein>
<dbReference type="AlphaFoldDB" id="A0A8S1PB27"/>
<evidence type="ECO:0000313" key="3">
    <source>
        <dbReference type="Proteomes" id="UP000692954"/>
    </source>
</evidence>
<dbReference type="EMBL" id="CAJJDN010000074">
    <property type="protein sequence ID" value="CAD8100382.1"/>
    <property type="molecule type" value="Genomic_DNA"/>
</dbReference>
<sequence length="677" mass="80272">MSLFKGCQLHNMEIKYICANAKCSGQNSQLCANCIILNCHQECFENNLIIASEKFNQVMKKVLKEKVKEDDGLLSLEETMKNFLKLYEEVKINAVNRRKKYLKIKQKFERFSYFNEPKDLQFIKQTTFFNEINFHMSLQDNKKEKPLLKYITQIDNSLKSIQDLFDEHLVQVQEQEQEQQQQKLQQQQYQQQQQNQQQSQSQKQPKVVIQKSDQIFRQNQIEDLQFKSQIKQNKETQKKSNIIDQQQQGIVKESNFSQVVLENQVEHPLNNQIIEQQSIKQQQEQSLSSFKINNNSQYQNNQPESDKSLIKQQEVNQSIIMLPQLPQSMSSINFQNVNSEFVTPLQNRHQSMINTYDNQMKNEKYKIEKSGLKYKSCVGSDFNKFANTPITKIVVIDKKNLIYLSEQKLVQTNLDQTYKKEITIQELILDFQRINNSQIIVHTNQSLLLLNKELDLLFKYVKVIEKNHLTFYNSFKINCYSTNAVIYLKDSNKLIGCQINQLSIIEQWEIKWNEYEEKLISMKVIQDNLHIGLNSGKIVVYDIKTLKQVKLYKIETNNYSTEIKEILFDEKFCLGIYENRIYRFNYGSNQTSLLCSTKERIITCAYCIDDEKNKTEIHILKDNQKINVFFKKHDQIFEQGKQQQGVLCLTCYLDYKQPNFYYGKGDGRIYCYYLWNK</sequence>
<proteinExistence type="predicted"/>
<feature type="coiled-coil region" evidence="1">
    <location>
        <begin position="158"/>
        <end position="197"/>
    </location>
</feature>
<keyword evidence="1" id="KW-0175">Coiled coil</keyword>
<evidence type="ECO:0000313" key="2">
    <source>
        <dbReference type="EMBL" id="CAD8100382.1"/>
    </source>
</evidence>
<accession>A0A8S1PB27</accession>
<dbReference type="Proteomes" id="UP000692954">
    <property type="component" value="Unassembled WGS sequence"/>
</dbReference>
<evidence type="ECO:0000256" key="1">
    <source>
        <dbReference type="SAM" id="Coils"/>
    </source>
</evidence>
<gene>
    <name evidence="2" type="ORF">PSON_ATCC_30995.1.T0740001</name>
</gene>
<organism evidence="2 3">
    <name type="scientific">Paramecium sonneborni</name>
    <dbReference type="NCBI Taxonomy" id="65129"/>
    <lineage>
        <taxon>Eukaryota</taxon>
        <taxon>Sar</taxon>
        <taxon>Alveolata</taxon>
        <taxon>Ciliophora</taxon>
        <taxon>Intramacronucleata</taxon>
        <taxon>Oligohymenophorea</taxon>
        <taxon>Peniculida</taxon>
        <taxon>Parameciidae</taxon>
        <taxon>Paramecium</taxon>
    </lineage>
</organism>
<name>A0A8S1PB27_9CILI</name>